<dbReference type="InterPro" id="IPR024402">
    <property type="entry name" value="DUF2726"/>
</dbReference>
<name>C5EX18_9HELI</name>
<sequence>MRLFRMETNEQIKEKLKSISKQLNQLKYEESLLELVKDTDIKAKATFINDKEKEVCKILSQIKKDSQADWLYHPQTPFSSFINTAPDNKELFFKYGYWYVDFLIAKLNDSPYAIIEYFGGGHYKDSKTAIRDSIKALMLRKAGIPLLIINDKENQLTSSNKEVEKAIQCFLGQPSLNFSECNIGDIVIVTNPQ</sequence>
<dbReference type="EMBL" id="DS990441">
    <property type="protein sequence ID" value="EEQ62562.1"/>
    <property type="molecule type" value="Genomic_DNA"/>
</dbReference>
<gene>
    <name evidence="2" type="ORF">HPMG_00019</name>
</gene>
<proteinExistence type="predicted"/>
<dbReference type="Proteomes" id="UP000003953">
    <property type="component" value="Unassembled WGS sequence"/>
</dbReference>
<evidence type="ECO:0000313" key="3">
    <source>
        <dbReference type="Proteomes" id="UP000003953"/>
    </source>
</evidence>
<dbReference type="Pfam" id="PF10881">
    <property type="entry name" value="DUF2726"/>
    <property type="match status" value="1"/>
</dbReference>
<protein>
    <recommendedName>
        <fullName evidence="1">DUF2726 domain-containing protein</fullName>
    </recommendedName>
</protein>
<feature type="domain" description="DUF2726" evidence="1">
    <location>
        <begin position="47"/>
        <end position="159"/>
    </location>
</feature>
<dbReference type="Gene3D" id="3.40.960.10">
    <property type="entry name" value="VSR Endonuclease"/>
    <property type="match status" value="1"/>
</dbReference>
<reference evidence="3" key="1">
    <citation type="journal article" date="2014" name="Genome Announc.">
        <title>Draft genome sequences of six enterohepatic helicobacter species isolated from humans and one from rhesus macaques.</title>
        <authorList>
            <person name="Shen Z."/>
            <person name="Sheh A."/>
            <person name="Young S.K."/>
            <person name="Abouelliel A."/>
            <person name="Ward D.V."/>
            <person name="Earl A.M."/>
            <person name="Fox J.G."/>
        </authorList>
    </citation>
    <scope>NUCLEOTIDE SEQUENCE [LARGE SCALE GENOMIC DNA]</scope>
    <source>
        <strain evidence="3">MIT 98-5489</strain>
    </source>
</reference>
<dbReference type="HOGENOM" id="CLU_1407077_0_0_7"/>
<dbReference type="AlphaFoldDB" id="C5EX18"/>
<organism evidence="2 3">
    <name type="scientific">Helicobacter pullorum MIT 98-5489</name>
    <dbReference type="NCBI Taxonomy" id="537972"/>
    <lineage>
        <taxon>Bacteria</taxon>
        <taxon>Pseudomonadati</taxon>
        <taxon>Campylobacterota</taxon>
        <taxon>Epsilonproteobacteria</taxon>
        <taxon>Campylobacterales</taxon>
        <taxon>Helicobacteraceae</taxon>
        <taxon>Helicobacter</taxon>
    </lineage>
</organism>
<evidence type="ECO:0000313" key="2">
    <source>
        <dbReference type="EMBL" id="EEQ62562.1"/>
    </source>
</evidence>
<keyword evidence="3" id="KW-1185">Reference proteome</keyword>
<evidence type="ECO:0000259" key="1">
    <source>
        <dbReference type="Pfam" id="PF10881"/>
    </source>
</evidence>
<accession>C5EX18</accession>